<dbReference type="EMBL" id="ABJB010108151">
    <property type="status" value="NOT_ANNOTATED_CDS"/>
    <property type="molecule type" value="Genomic_DNA"/>
</dbReference>
<dbReference type="InParanoid" id="B7PDK7"/>
<keyword evidence="2" id="KW-0963">Cytoplasm</keyword>
<dbReference type="SUPFAM" id="SSF52540">
    <property type="entry name" value="P-loop containing nucleoside triphosphate hydrolases"/>
    <property type="match status" value="1"/>
</dbReference>
<dbReference type="GO" id="GO:0007018">
    <property type="term" value="P:microtubule-based movement"/>
    <property type="evidence" value="ECO:0007669"/>
    <property type="project" value="InterPro"/>
</dbReference>
<dbReference type="VEuPathDB" id="VectorBase:ISCW017268"/>
<evidence type="ECO:0000259" key="8">
    <source>
        <dbReference type="PROSITE" id="PS50067"/>
    </source>
</evidence>
<dbReference type="Proteomes" id="UP000001555">
    <property type="component" value="Unassembled WGS sequence"/>
</dbReference>
<dbReference type="EMBL" id="ABJB010269761">
    <property type="status" value="NOT_ANNOTATED_CDS"/>
    <property type="molecule type" value="Genomic_DNA"/>
</dbReference>
<dbReference type="EnsemblMetazoa" id="ISCW017268-RA">
    <property type="protein sequence ID" value="ISCW017268-PA"/>
    <property type="gene ID" value="ISCW017268"/>
</dbReference>
<dbReference type="GO" id="GO:0015630">
    <property type="term" value="C:microtubule cytoskeleton"/>
    <property type="evidence" value="ECO:0007669"/>
    <property type="project" value="UniProtKB-ARBA"/>
</dbReference>
<dbReference type="EMBL" id="DS690529">
    <property type="protein sequence ID" value="EEC04679.1"/>
    <property type="molecule type" value="Genomic_DNA"/>
</dbReference>
<dbReference type="Gene3D" id="3.40.850.10">
    <property type="entry name" value="Kinesin motor domain"/>
    <property type="match status" value="1"/>
</dbReference>
<evidence type="ECO:0000256" key="1">
    <source>
        <dbReference type="ARBA" id="ARBA00004245"/>
    </source>
</evidence>
<dbReference type="SMART" id="SM00129">
    <property type="entry name" value="KISc"/>
    <property type="match status" value="1"/>
</dbReference>
<keyword evidence="7" id="KW-0505">Motor protein</keyword>
<dbReference type="GO" id="GO:0008017">
    <property type="term" value="F:microtubule binding"/>
    <property type="evidence" value="ECO:0007669"/>
    <property type="project" value="InterPro"/>
</dbReference>
<dbReference type="PROSITE" id="PS50067">
    <property type="entry name" value="KINESIN_MOTOR_2"/>
    <property type="match status" value="1"/>
</dbReference>
<dbReference type="Pfam" id="PF00225">
    <property type="entry name" value="Kinesin"/>
    <property type="match status" value="1"/>
</dbReference>
<dbReference type="InterPro" id="IPR027417">
    <property type="entry name" value="P-loop_NTPase"/>
</dbReference>
<keyword evidence="5" id="KW-0175">Coiled coil</keyword>
<proteinExistence type="evidence at protein level"/>
<evidence type="ECO:0000256" key="5">
    <source>
        <dbReference type="ARBA" id="ARBA00023054"/>
    </source>
</evidence>
<evidence type="ECO:0000256" key="3">
    <source>
        <dbReference type="ARBA" id="ARBA00022741"/>
    </source>
</evidence>
<keyword evidence="4 7" id="KW-0067">ATP-binding</keyword>
<comment type="subcellular location">
    <subcellularLocation>
        <location evidence="1">Cytoplasm</location>
        <location evidence="1">Cytoskeleton</location>
    </subcellularLocation>
</comment>
<dbReference type="VEuPathDB" id="VectorBase:ISCI017268"/>
<dbReference type="PANTHER" id="PTHR47969:SF15">
    <property type="entry name" value="CHROMOSOME-ASSOCIATED KINESIN KIF4A-RELATED"/>
    <property type="match status" value="1"/>
</dbReference>
<keyword evidence="3 7" id="KW-0547">Nucleotide-binding</keyword>
<dbReference type="HOGENOM" id="CLU_909957_0_0_1"/>
<sequence length="306" mass="33348">MAEGTVKVAVRVRPPFPEEEQDRNLDGIIRVTPEAGQVVVVDDYGFTYDYAFDTATTQEEIYDKCVADVVSYNCSVLMYGQTGSGKTYTMGTDYRASGGNGASPGIIPRALNDLFESILDTEACNWSVEVSFLEIYNESVYDLLTDRKSREPIQIREHGKVVMLPGLVRREVKTPAEALQCLEQGCCTRSTGATLVNSCSSRSHAIFTVHLKCLLEGTNQAGSHRRAYSRPTQMAVTASSPVLPAHNQASAAALLPAHNHTAPANTHTTTENPMELDALSGSTILPLSPWQQILQERRNHTGASTP</sequence>
<dbReference type="InterPro" id="IPR036961">
    <property type="entry name" value="Kinesin_motor_dom_sf"/>
</dbReference>
<gene>
    <name evidence="9" type="ORF">IscW_ISCW017268</name>
</gene>
<evidence type="ECO:0000256" key="2">
    <source>
        <dbReference type="ARBA" id="ARBA00022490"/>
    </source>
</evidence>
<dbReference type="STRING" id="6945.B7PDK7"/>
<organism>
    <name type="scientific">Ixodes scapularis</name>
    <name type="common">Black-legged tick</name>
    <name type="synonym">Deer tick</name>
    <dbReference type="NCBI Taxonomy" id="6945"/>
    <lineage>
        <taxon>Eukaryota</taxon>
        <taxon>Metazoa</taxon>
        <taxon>Ecdysozoa</taxon>
        <taxon>Arthropoda</taxon>
        <taxon>Chelicerata</taxon>
        <taxon>Arachnida</taxon>
        <taxon>Acari</taxon>
        <taxon>Parasitiformes</taxon>
        <taxon>Ixodida</taxon>
        <taxon>Ixodoidea</taxon>
        <taxon>Ixodidae</taxon>
        <taxon>Ixodinae</taxon>
        <taxon>Ixodes</taxon>
    </lineage>
</organism>
<evidence type="ECO:0000256" key="7">
    <source>
        <dbReference type="PROSITE-ProRule" id="PRU00283"/>
    </source>
</evidence>
<dbReference type="OrthoDB" id="6488664at2759"/>
<dbReference type="GO" id="GO:0005524">
    <property type="term" value="F:ATP binding"/>
    <property type="evidence" value="ECO:0007669"/>
    <property type="project" value="UniProtKB-UniRule"/>
</dbReference>
<evidence type="ECO:0007829" key="12">
    <source>
        <dbReference type="PeptideAtlas" id="B7PDK7"/>
    </source>
</evidence>
<dbReference type="InterPro" id="IPR027640">
    <property type="entry name" value="Kinesin-like_fam"/>
</dbReference>
<feature type="domain" description="Kinesin motor" evidence="8">
    <location>
        <begin position="5"/>
        <end position="306"/>
    </location>
</feature>
<reference evidence="9 11" key="1">
    <citation type="submission" date="2008-03" db="EMBL/GenBank/DDBJ databases">
        <title>Annotation of Ixodes scapularis.</title>
        <authorList>
            <consortium name="Ixodes scapularis Genome Project Consortium"/>
            <person name="Caler E."/>
            <person name="Hannick L.I."/>
            <person name="Bidwell S."/>
            <person name="Joardar V."/>
            <person name="Thiagarajan M."/>
            <person name="Amedeo P."/>
            <person name="Galinsky K.J."/>
            <person name="Schobel S."/>
            <person name="Inman J."/>
            <person name="Hostetler J."/>
            <person name="Miller J."/>
            <person name="Hammond M."/>
            <person name="Megy K."/>
            <person name="Lawson D."/>
            <person name="Kodira C."/>
            <person name="Sutton G."/>
            <person name="Meyer J."/>
            <person name="Hill C.A."/>
            <person name="Birren B."/>
            <person name="Nene V."/>
            <person name="Collins F."/>
            <person name="Alarcon-Chaidez F."/>
            <person name="Wikel S."/>
            <person name="Strausberg R."/>
        </authorList>
    </citation>
    <scope>NUCLEOTIDE SEQUENCE [LARGE SCALE GENOMIC DNA]</scope>
    <source>
        <strain evidence="11">Wikel</strain>
        <strain evidence="9">Wikel colony</strain>
    </source>
</reference>
<evidence type="ECO:0000256" key="4">
    <source>
        <dbReference type="ARBA" id="ARBA00022840"/>
    </source>
</evidence>
<evidence type="ECO:0000313" key="9">
    <source>
        <dbReference type="EMBL" id="EEC04679.1"/>
    </source>
</evidence>
<dbReference type="PRINTS" id="PR00380">
    <property type="entry name" value="KINESINHEAVY"/>
</dbReference>
<dbReference type="InterPro" id="IPR001752">
    <property type="entry name" value="Kinesin_motor_dom"/>
</dbReference>
<reference evidence="10" key="2">
    <citation type="submission" date="2020-05" db="UniProtKB">
        <authorList>
            <consortium name="EnsemblMetazoa"/>
        </authorList>
    </citation>
    <scope>IDENTIFICATION</scope>
    <source>
        <strain evidence="10">wikel</strain>
    </source>
</reference>
<keyword evidence="12" id="KW-1267">Proteomics identification</keyword>
<name>B7PDK7_IXOSC</name>
<keyword evidence="11" id="KW-1185">Reference proteome</keyword>
<evidence type="ECO:0000313" key="11">
    <source>
        <dbReference type="Proteomes" id="UP000001555"/>
    </source>
</evidence>
<protein>
    <recommendedName>
        <fullName evidence="8">Kinesin motor domain-containing protein</fullName>
    </recommendedName>
</protein>
<dbReference type="GO" id="GO:0003777">
    <property type="term" value="F:microtubule motor activity"/>
    <property type="evidence" value="ECO:0007669"/>
    <property type="project" value="InterPro"/>
</dbReference>
<dbReference type="EMBL" id="ABJB011020424">
    <property type="status" value="NOT_ANNOTATED_CDS"/>
    <property type="molecule type" value="Genomic_DNA"/>
</dbReference>
<evidence type="ECO:0000256" key="6">
    <source>
        <dbReference type="ARBA" id="ARBA00023212"/>
    </source>
</evidence>
<dbReference type="PaxDb" id="6945-B7PDK7"/>
<evidence type="ECO:0000313" key="10">
    <source>
        <dbReference type="EnsemblMetazoa" id="ISCW017268-PA"/>
    </source>
</evidence>
<dbReference type="PANTHER" id="PTHR47969">
    <property type="entry name" value="CHROMOSOME-ASSOCIATED KINESIN KIF4A-RELATED"/>
    <property type="match status" value="1"/>
</dbReference>
<accession>B7PDK7</accession>
<dbReference type="AlphaFoldDB" id="B7PDK7"/>
<comment type="similarity">
    <text evidence="7">Belongs to the TRAFAC class myosin-kinesin ATPase superfamily. Kinesin family.</text>
</comment>
<keyword evidence="6" id="KW-0206">Cytoskeleton</keyword>
<dbReference type="VEuPathDB" id="VectorBase:ISCP_038244"/>
<feature type="binding site" evidence="7">
    <location>
        <begin position="80"/>
        <end position="87"/>
    </location>
    <ligand>
        <name>ATP</name>
        <dbReference type="ChEBI" id="CHEBI:30616"/>
    </ligand>
</feature>